<reference evidence="4" key="1">
    <citation type="submission" date="2013-05" db="EMBL/GenBank/DDBJ databases">
        <authorList>
            <person name="Yim A.K.Y."/>
            <person name="Chan T.F."/>
            <person name="Ji K.M."/>
            <person name="Liu X.Y."/>
            <person name="Zhou J.W."/>
            <person name="Li R.Q."/>
            <person name="Yang K.Y."/>
            <person name="Li J."/>
            <person name="Li M."/>
            <person name="Law P.T.W."/>
            <person name="Wu Y.L."/>
            <person name="Cai Z.L."/>
            <person name="Qin H."/>
            <person name="Bao Y."/>
            <person name="Leung R.K.K."/>
            <person name="Ng P.K.S."/>
            <person name="Zou J."/>
            <person name="Zhong X.J."/>
            <person name="Ran P.X."/>
            <person name="Zhong N.S."/>
            <person name="Liu Z.G."/>
            <person name="Tsui S.K.W."/>
        </authorList>
    </citation>
    <scope>NUCLEOTIDE SEQUENCE</scope>
    <source>
        <strain evidence="4">Derf</strain>
        <tissue evidence="4">Whole organism</tissue>
    </source>
</reference>
<evidence type="ECO:0000313" key="4">
    <source>
        <dbReference type="EMBL" id="KAH9516647.1"/>
    </source>
</evidence>
<dbReference type="Gene3D" id="3.20.20.80">
    <property type="entry name" value="Glycosidases"/>
    <property type="match status" value="1"/>
</dbReference>
<comment type="caution">
    <text evidence="4">The sequence shown here is derived from an EMBL/GenBank/DDBJ whole genome shotgun (WGS) entry which is preliminary data.</text>
</comment>
<dbReference type="InterPro" id="IPR036508">
    <property type="entry name" value="Chitin-bd_dom_sf"/>
</dbReference>
<feature type="domain" description="Chitin-binding type-2" evidence="3">
    <location>
        <begin position="68"/>
        <end position="124"/>
    </location>
</feature>
<feature type="compositionally biased region" description="Basic and acidic residues" evidence="1">
    <location>
        <begin position="351"/>
        <end position="361"/>
    </location>
</feature>
<sequence length="601" mass="68011">MLFFCLVCYLKSLLSDPSKNNRPLQGPSSSRQFSRGQPESLPNINSPPPLTSNPDPDDDDSHGNSGADFTCPKSDGLFADPNNCRKFNLCGNWRSWSQTCPPSLYFDAKLKYCTFKTDQLTCGPIDEAEVRAEERELSQDALPPCVLDDCRLPNCFCTNDGTLIPANIPPSQTPQMVLISFSGALNDLVYDHYRRVLGYGNRFNSQQSRRNPNGCGIRATFFINHEYSNYAQIQWFAAQGHEMAVHSITHRQPETWWTDHANYSEWAEEMIGMREIMIANAGGTTTTPVLTRENIVGMRAPYIRPGGNSMFEMAHDFGFLYDSSIAAPRGTPPYWPFTYDYRQPFDCSNQPKKDESRRFGPTDDDSGYGRGGFGSGRGSSNRGARAKRQTPFLGRPLKCPTRSFPGLWEVPINPLYNEFNTVIMLINKILIDITTQIVHHFNLISMLHGLLKSNLSLQFHRIRNVRALNRFLDHIQSLKDVWFVTFQQMLSWVRNPKPASESSFPCENNSTVYSCSRPHTCVLKHYLNKDNSAASEDNYSRTDTRYMPVCHSSLCPQQYQWYGNTAGRKRNFKTIMQLIEENPPPSPSESVDGSPIGVDGQ</sequence>
<evidence type="ECO:0000313" key="5">
    <source>
        <dbReference type="Proteomes" id="UP000790347"/>
    </source>
</evidence>
<proteinExistence type="predicted"/>
<feature type="region of interest" description="Disordered" evidence="1">
    <location>
        <begin position="580"/>
        <end position="601"/>
    </location>
</feature>
<evidence type="ECO:0000256" key="2">
    <source>
        <dbReference type="SAM" id="SignalP"/>
    </source>
</evidence>
<keyword evidence="5" id="KW-1185">Reference proteome</keyword>
<feature type="compositionally biased region" description="Gly residues" evidence="1">
    <location>
        <begin position="368"/>
        <end position="377"/>
    </location>
</feature>
<dbReference type="PROSITE" id="PS50940">
    <property type="entry name" value="CHIT_BIND_II"/>
    <property type="match status" value="1"/>
</dbReference>
<dbReference type="SMART" id="SM00494">
    <property type="entry name" value="ChtBD2"/>
    <property type="match status" value="1"/>
</dbReference>
<dbReference type="GO" id="GO:0008061">
    <property type="term" value="F:chitin binding"/>
    <property type="evidence" value="ECO:0007669"/>
    <property type="project" value="InterPro"/>
</dbReference>
<dbReference type="Pfam" id="PF01607">
    <property type="entry name" value="CBM_14"/>
    <property type="match status" value="1"/>
</dbReference>
<gene>
    <name evidence="4" type="primary">Cda4_1</name>
    <name evidence="4" type="ORF">DERF_007377</name>
</gene>
<evidence type="ECO:0000259" key="3">
    <source>
        <dbReference type="PROSITE" id="PS50940"/>
    </source>
</evidence>
<reference evidence="4" key="2">
    <citation type="journal article" date="2022" name="Res Sq">
        <title>Comparative Genomics Reveals Insights into the Divergent Evolution of Astigmatic Mites and Household Pest Adaptations.</title>
        <authorList>
            <person name="Xiong Q."/>
            <person name="Wan A.T.-Y."/>
            <person name="Liu X.-Y."/>
            <person name="Fung C.S.-H."/>
            <person name="Xiao X."/>
            <person name="Malainual N."/>
            <person name="Hou J."/>
            <person name="Wang L."/>
            <person name="Wang M."/>
            <person name="Yang K."/>
            <person name="Cui Y."/>
            <person name="Leung E."/>
            <person name="Nong W."/>
            <person name="Shin S.-K."/>
            <person name="Au S."/>
            <person name="Jeong K.Y."/>
            <person name="Chew F.T."/>
            <person name="Hui J."/>
            <person name="Leung T.F."/>
            <person name="Tungtrongchitr A."/>
            <person name="Zhong N."/>
            <person name="Liu Z."/>
            <person name="Tsui S."/>
        </authorList>
    </citation>
    <scope>NUCLEOTIDE SEQUENCE</scope>
    <source>
        <strain evidence="4">Derf</strain>
        <tissue evidence="4">Whole organism</tissue>
    </source>
</reference>
<dbReference type="AlphaFoldDB" id="A0A922I0Y6"/>
<accession>A0A922I0Y6</accession>
<dbReference type="InterPro" id="IPR002557">
    <property type="entry name" value="Chitin-bd_dom"/>
</dbReference>
<dbReference type="Gene3D" id="3.20.20.370">
    <property type="entry name" value="Glycoside hydrolase/deacetylase"/>
    <property type="match status" value="1"/>
</dbReference>
<organism evidence="4 5">
    <name type="scientific">Dermatophagoides farinae</name>
    <name type="common">American house dust mite</name>
    <dbReference type="NCBI Taxonomy" id="6954"/>
    <lineage>
        <taxon>Eukaryota</taxon>
        <taxon>Metazoa</taxon>
        <taxon>Ecdysozoa</taxon>
        <taxon>Arthropoda</taxon>
        <taxon>Chelicerata</taxon>
        <taxon>Arachnida</taxon>
        <taxon>Acari</taxon>
        <taxon>Acariformes</taxon>
        <taxon>Sarcoptiformes</taxon>
        <taxon>Astigmata</taxon>
        <taxon>Psoroptidia</taxon>
        <taxon>Analgoidea</taxon>
        <taxon>Pyroglyphidae</taxon>
        <taxon>Dermatophagoidinae</taxon>
        <taxon>Dermatophagoides</taxon>
    </lineage>
</organism>
<dbReference type="PANTHER" id="PTHR45985:SF3">
    <property type="entry name" value="CHITIN DEACETYLASE-LIKE 4"/>
    <property type="match status" value="1"/>
</dbReference>
<dbReference type="PANTHER" id="PTHR45985">
    <property type="match status" value="1"/>
</dbReference>
<dbReference type="SUPFAM" id="SSF57625">
    <property type="entry name" value="Invertebrate chitin-binding proteins"/>
    <property type="match status" value="1"/>
</dbReference>
<dbReference type="GO" id="GO:0005975">
    <property type="term" value="P:carbohydrate metabolic process"/>
    <property type="evidence" value="ECO:0007669"/>
    <property type="project" value="InterPro"/>
</dbReference>
<name>A0A922I0Y6_DERFA</name>
<keyword evidence="2" id="KW-0732">Signal</keyword>
<dbReference type="InterPro" id="IPR052740">
    <property type="entry name" value="CE4"/>
</dbReference>
<dbReference type="InterPro" id="IPR011330">
    <property type="entry name" value="Glyco_hydro/deAcase_b/a-brl"/>
</dbReference>
<feature type="region of interest" description="Disordered" evidence="1">
    <location>
        <begin position="19"/>
        <end position="66"/>
    </location>
</feature>
<dbReference type="Proteomes" id="UP000790347">
    <property type="component" value="Unassembled WGS sequence"/>
</dbReference>
<dbReference type="SUPFAM" id="SSF88713">
    <property type="entry name" value="Glycoside hydrolase/deacetylase"/>
    <property type="match status" value="1"/>
</dbReference>
<feature type="chain" id="PRO_5037517706" evidence="2">
    <location>
        <begin position="16"/>
        <end position="601"/>
    </location>
</feature>
<evidence type="ECO:0000256" key="1">
    <source>
        <dbReference type="SAM" id="MobiDB-lite"/>
    </source>
</evidence>
<dbReference type="EMBL" id="ASGP02000003">
    <property type="protein sequence ID" value="KAH9516647.1"/>
    <property type="molecule type" value="Genomic_DNA"/>
</dbReference>
<dbReference type="GO" id="GO:0005576">
    <property type="term" value="C:extracellular region"/>
    <property type="evidence" value="ECO:0007669"/>
    <property type="project" value="InterPro"/>
</dbReference>
<feature type="compositionally biased region" description="Polar residues" evidence="1">
    <location>
        <begin position="19"/>
        <end position="44"/>
    </location>
</feature>
<feature type="signal peptide" evidence="2">
    <location>
        <begin position="1"/>
        <end position="15"/>
    </location>
</feature>
<protein>
    <submittedName>
        <fullName evidence="4">Cda4p</fullName>
    </submittedName>
</protein>
<feature type="region of interest" description="Disordered" evidence="1">
    <location>
        <begin position="349"/>
        <end position="397"/>
    </location>
</feature>